<dbReference type="RefSeq" id="WP_218562022.1">
    <property type="nucleotide sequence ID" value="NZ_CP076642.1"/>
</dbReference>
<name>A0A975U712_9VIBR</name>
<dbReference type="InterPro" id="IPR000014">
    <property type="entry name" value="PAS"/>
</dbReference>
<keyword evidence="8" id="KW-1185">Reference proteome</keyword>
<dbReference type="InterPro" id="IPR001610">
    <property type="entry name" value="PAC"/>
</dbReference>
<feature type="transmembrane region" description="Helical" evidence="3">
    <location>
        <begin position="309"/>
        <end position="330"/>
    </location>
</feature>
<dbReference type="EC" id="2.7.7.65" evidence="2"/>
<accession>A0A975U712</accession>
<dbReference type="GO" id="GO:0043709">
    <property type="term" value="P:cell adhesion involved in single-species biofilm formation"/>
    <property type="evidence" value="ECO:0007669"/>
    <property type="project" value="TreeGrafter"/>
</dbReference>
<evidence type="ECO:0000313" key="7">
    <source>
        <dbReference type="EMBL" id="QXO16360.1"/>
    </source>
</evidence>
<dbReference type="InterPro" id="IPR000700">
    <property type="entry name" value="PAS-assoc_C"/>
</dbReference>
<organism evidence="7 8">
    <name type="scientific">Vibrio ostreae</name>
    <dbReference type="NCBI Taxonomy" id="2841925"/>
    <lineage>
        <taxon>Bacteria</taxon>
        <taxon>Pseudomonadati</taxon>
        <taxon>Pseudomonadota</taxon>
        <taxon>Gammaproteobacteria</taxon>
        <taxon>Vibrionales</taxon>
        <taxon>Vibrionaceae</taxon>
        <taxon>Vibrio</taxon>
    </lineage>
</organism>
<dbReference type="PROSITE" id="PS50887">
    <property type="entry name" value="GGDEF"/>
    <property type="match status" value="1"/>
</dbReference>
<dbReference type="AlphaFoldDB" id="A0A975U712"/>
<dbReference type="Proteomes" id="UP000694232">
    <property type="component" value="Chromosome 2"/>
</dbReference>
<evidence type="ECO:0000256" key="1">
    <source>
        <dbReference type="ARBA" id="ARBA00001946"/>
    </source>
</evidence>
<keyword evidence="7" id="KW-0808">Transferase</keyword>
<keyword evidence="7" id="KW-0548">Nucleotidyltransferase</keyword>
<dbReference type="FunFam" id="3.30.70.270:FF:000001">
    <property type="entry name" value="Diguanylate cyclase domain protein"/>
    <property type="match status" value="1"/>
</dbReference>
<dbReference type="Pfam" id="PF13426">
    <property type="entry name" value="PAS_9"/>
    <property type="match status" value="1"/>
</dbReference>
<evidence type="ECO:0000256" key="3">
    <source>
        <dbReference type="SAM" id="Phobius"/>
    </source>
</evidence>
<dbReference type="NCBIfam" id="TIGR00254">
    <property type="entry name" value="GGDEF"/>
    <property type="match status" value="1"/>
</dbReference>
<keyword evidence="3" id="KW-0812">Transmembrane</keyword>
<dbReference type="PROSITE" id="PS50113">
    <property type="entry name" value="PAC"/>
    <property type="match status" value="1"/>
</dbReference>
<dbReference type="PROSITE" id="PS50112">
    <property type="entry name" value="PAS"/>
    <property type="match status" value="1"/>
</dbReference>
<feature type="transmembrane region" description="Helical" evidence="3">
    <location>
        <begin position="12"/>
        <end position="28"/>
    </location>
</feature>
<dbReference type="SMART" id="SM00267">
    <property type="entry name" value="GGDEF"/>
    <property type="match status" value="1"/>
</dbReference>
<feature type="domain" description="GGDEF" evidence="6">
    <location>
        <begin position="498"/>
        <end position="622"/>
    </location>
</feature>
<protein>
    <recommendedName>
        <fullName evidence="2">diguanylate cyclase</fullName>
        <ecNumber evidence="2">2.7.7.65</ecNumber>
    </recommendedName>
</protein>
<evidence type="ECO:0000313" key="8">
    <source>
        <dbReference type="Proteomes" id="UP000694232"/>
    </source>
</evidence>
<dbReference type="GO" id="GO:0005886">
    <property type="term" value="C:plasma membrane"/>
    <property type="evidence" value="ECO:0007669"/>
    <property type="project" value="TreeGrafter"/>
</dbReference>
<dbReference type="GO" id="GO:1902201">
    <property type="term" value="P:negative regulation of bacterial-type flagellum-dependent cell motility"/>
    <property type="evidence" value="ECO:0007669"/>
    <property type="project" value="TreeGrafter"/>
</dbReference>
<keyword evidence="3" id="KW-0472">Membrane</keyword>
<evidence type="ECO:0000256" key="2">
    <source>
        <dbReference type="ARBA" id="ARBA00012528"/>
    </source>
</evidence>
<dbReference type="Pfam" id="PF00990">
    <property type="entry name" value="GGDEF"/>
    <property type="match status" value="1"/>
</dbReference>
<dbReference type="InterPro" id="IPR000160">
    <property type="entry name" value="GGDEF_dom"/>
</dbReference>
<dbReference type="CDD" id="cd00130">
    <property type="entry name" value="PAS"/>
    <property type="match status" value="1"/>
</dbReference>
<gene>
    <name evidence="7" type="ORF">KNV97_02285</name>
</gene>
<comment type="cofactor">
    <cofactor evidence="1">
        <name>Mg(2+)</name>
        <dbReference type="ChEBI" id="CHEBI:18420"/>
    </cofactor>
</comment>
<dbReference type="KEGG" id="vos:KNV97_02285"/>
<dbReference type="CDD" id="cd01949">
    <property type="entry name" value="GGDEF"/>
    <property type="match status" value="1"/>
</dbReference>
<dbReference type="SMART" id="SM00086">
    <property type="entry name" value="PAC"/>
    <property type="match status" value="1"/>
</dbReference>
<evidence type="ECO:0000259" key="4">
    <source>
        <dbReference type="PROSITE" id="PS50112"/>
    </source>
</evidence>
<sequence>MPSTFTKYIGQFVLVLFIIGFVPALYFAQEFAKLEGQALALEEQKQRVKLDFSKRELVSSLNEAYKTFTTLTNNSLFHRAVSNPNEFNIEAVQDFWLLVARTLGGYSSLSFIDRTGQETIRVDYIRGMAVAITDTGLINRSQYDEFLTAQHLKSGQIVVVGGNQFHALTATSKQPVLHFVTPIDSNGERAGYLVAEVSLEYIYQQMLGTDDPSAGLPSLLNSRGDVLMTLDNHQNIEVFPTTNLALTMPELWQHIESSQQGTLFAKDQWFSFVTISQGQTLANVQPLILLESFDVQALQPLIRSSKNRLLWQMYAMFFVITLIALGCICWNRNHHKNSIESKLARAAMNGMSAVLITDKNNRIIKVNSEFTNQSGYSFDEVKGKQPSIFASGKHNQEFYLNMWKSLQEDGSWEGEVVNRHRDGHEITEILRIQTILDDDGIIQFYVASFVDISQRKELENLLRDQSEKDGLTGIWNRRKFDQEFSSECMRVKRYPEQEHSCLAIVDIDHFKRINDRFGHARGDEILRNVAVCLRTELRESDFISRIGGEEFAIIMPHTSLEEADKVLNRLRVAIFDQYKGELSISSGITDVTESTGDVYQRADLALYESKASGRNLVSVLTSTEMVHFA</sequence>
<proteinExistence type="predicted"/>
<dbReference type="InterPro" id="IPR050469">
    <property type="entry name" value="Diguanylate_Cyclase"/>
</dbReference>
<reference evidence="7" key="1">
    <citation type="submission" date="2021-06" db="EMBL/GenBank/DDBJ databases">
        <title>Vibrio nov. sp., novel gut bacterium isolated from Yellow Sea oyster.</title>
        <authorList>
            <person name="Muhammad N."/>
            <person name="Nguyen T.H."/>
            <person name="Lee Y.-J."/>
            <person name="Ko J."/>
            <person name="Kim S.-G."/>
        </authorList>
    </citation>
    <scope>NUCLEOTIDE SEQUENCE</scope>
    <source>
        <strain evidence="7">OG9-811</strain>
    </source>
</reference>
<feature type="domain" description="PAS" evidence="4">
    <location>
        <begin position="339"/>
        <end position="385"/>
    </location>
</feature>
<keyword evidence="3" id="KW-1133">Transmembrane helix</keyword>
<dbReference type="Pfam" id="PF21623">
    <property type="entry name" value="HK_sensor_dom_bact"/>
    <property type="match status" value="1"/>
</dbReference>
<dbReference type="PANTHER" id="PTHR45138">
    <property type="entry name" value="REGULATORY COMPONENTS OF SENSORY TRANSDUCTION SYSTEM"/>
    <property type="match status" value="1"/>
</dbReference>
<dbReference type="GO" id="GO:0052621">
    <property type="term" value="F:diguanylate cyclase activity"/>
    <property type="evidence" value="ECO:0007669"/>
    <property type="project" value="UniProtKB-EC"/>
</dbReference>
<feature type="domain" description="PAC" evidence="5">
    <location>
        <begin position="410"/>
        <end position="464"/>
    </location>
</feature>
<dbReference type="InterPro" id="IPR048760">
    <property type="entry name" value="VP0354-like_sensor_dom"/>
</dbReference>
<evidence type="ECO:0000259" key="5">
    <source>
        <dbReference type="PROSITE" id="PS50113"/>
    </source>
</evidence>
<dbReference type="EMBL" id="CP076642">
    <property type="protein sequence ID" value="QXO16360.1"/>
    <property type="molecule type" value="Genomic_DNA"/>
</dbReference>
<evidence type="ECO:0000259" key="6">
    <source>
        <dbReference type="PROSITE" id="PS50887"/>
    </source>
</evidence>
<dbReference type="PANTHER" id="PTHR45138:SF9">
    <property type="entry name" value="DIGUANYLATE CYCLASE DGCM-RELATED"/>
    <property type="match status" value="1"/>
</dbReference>
<dbReference type="NCBIfam" id="TIGR00229">
    <property type="entry name" value="sensory_box"/>
    <property type="match status" value="1"/>
</dbReference>